<evidence type="ECO:0000313" key="15">
    <source>
        <dbReference type="Proteomes" id="UP000489600"/>
    </source>
</evidence>
<dbReference type="GO" id="GO:0003729">
    <property type="term" value="F:mRNA binding"/>
    <property type="evidence" value="ECO:0007669"/>
    <property type="project" value="InterPro"/>
</dbReference>
<evidence type="ECO:0000256" key="11">
    <source>
        <dbReference type="SAM" id="Coils"/>
    </source>
</evidence>
<feature type="domain" description="CRM" evidence="13">
    <location>
        <begin position="239"/>
        <end position="335"/>
    </location>
</feature>
<dbReference type="PANTHER" id="PTHR31846:SF7">
    <property type="entry name" value="CRS1 _ YHBY (CRM) DOMAIN-CONTAINING PROTEIN"/>
    <property type="match status" value="1"/>
</dbReference>
<keyword evidence="4" id="KW-0507">mRNA processing</keyword>
<evidence type="ECO:0000256" key="1">
    <source>
        <dbReference type="ARBA" id="ARBA00004229"/>
    </source>
</evidence>
<feature type="domain" description="CRM" evidence="13">
    <location>
        <begin position="642"/>
        <end position="742"/>
    </location>
</feature>
<evidence type="ECO:0000256" key="6">
    <source>
        <dbReference type="ARBA" id="ARBA00022884"/>
    </source>
</evidence>
<evidence type="ECO:0000313" key="14">
    <source>
        <dbReference type="EMBL" id="VVA99682.1"/>
    </source>
</evidence>
<name>A0A565BDD0_9BRAS</name>
<feature type="region of interest" description="Disordered" evidence="12">
    <location>
        <begin position="84"/>
        <end position="174"/>
    </location>
</feature>
<dbReference type="OrthoDB" id="551352at2759"/>
<keyword evidence="15" id="KW-1185">Reference proteome</keyword>
<dbReference type="GO" id="GO:0009507">
    <property type="term" value="C:chloroplast"/>
    <property type="evidence" value="ECO:0007669"/>
    <property type="project" value="UniProtKB-SubCell"/>
</dbReference>
<evidence type="ECO:0000256" key="2">
    <source>
        <dbReference type="ARBA" id="ARBA00022528"/>
    </source>
</evidence>
<feature type="coiled-coil region" evidence="11">
    <location>
        <begin position="604"/>
        <end position="631"/>
    </location>
</feature>
<keyword evidence="7" id="KW-0809">Transit peptide</keyword>
<feature type="compositionally biased region" description="Basic and acidic residues" evidence="12">
    <location>
        <begin position="780"/>
        <end position="794"/>
    </location>
</feature>
<keyword evidence="11" id="KW-0175">Coiled coil</keyword>
<evidence type="ECO:0000256" key="9">
    <source>
        <dbReference type="ARBA" id="ARBA00023274"/>
    </source>
</evidence>
<gene>
    <name evidence="14" type="ORF">ANE_LOCUS10127</name>
</gene>
<comment type="subcellular location">
    <subcellularLocation>
        <location evidence="1">Plastid</location>
        <location evidence="1">Chloroplast</location>
    </subcellularLocation>
</comment>
<comment type="caution">
    <text evidence="14">The sequence shown here is derived from an EMBL/GenBank/DDBJ whole genome shotgun (WGS) entry which is preliminary data.</text>
</comment>
<dbReference type="InterPro" id="IPR035920">
    <property type="entry name" value="YhbY-like_sf"/>
</dbReference>
<dbReference type="SUPFAM" id="SSF75471">
    <property type="entry name" value="YhbY-like"/>
    <property type="match status" value="3"/>
</dbReference>
<feature type="compositionally biased region" description="Polar residues" evidence="12">
    <location>
        <begin position="153"/>
        <end position="174"/>
    </location>
</feature>
<dbReference type="SMART" id="SM01103">
    <property type="entry name" value="CRS1_YhbY"/>
    <property type="match status" value="3"/>
</dbReference>
<evidence type="ECO:0000256" key="7">
    <source>
        <dbReference type="ARBA" id="ARBA00022946"/>
    </source>
</evidence>
<keyword evidence="9" id="KW-0687">Ribonucleoprotein</keyword>
<dbReference type="FunFam" id="3.30.110.60:FF:000002">
    <property type="entry name" value="CRS2-associated factor 1, chloroplastic"/>
    <property type="match status" value="2"/>
</dbReference>
<evidence type="ECO:0000256" key="8">
    <source>
        <dbReference type="ARBA" id="ARBA00023187"/>
    </source>
</evidence>
<reference evidence="14" key="1">
    <citation type="submission" date="2019-07" db="EMBL/GenBank/DDBJ databases">
        <authorList>
            <person name="Dittberner H."/>
        </authorList>
    </citation>
    <scope>NUCLEOTIDE SEQUENCE [LARGE SCALE GENOMIC DNA]</scope>
</reference>
<evidence type="ECO:0000256" key="3">
    <source>
        <dbReference type="ARBA" id="ARBA00022640"/>
    </source>
</evidence>
<dbReference type="Gene3D" id="3.30.110.60">
    <property type="entry name" value="YhbY-like"/>
    <property type="match status" value="3"/>
</dbReference>
<dbReference type="GO" id="GO:0006397">
    <property type="term" value="P:mRNA processing"/>
    <property type="evidence" value="ECO:0007669"/>
    <property type="project" value="UniProtKB-KW"/>
</dbReference>
<dbReference type="GO" id="GO:0000373">
    <property type="term" value="P:Group II intron splicing"/>
    <property type="evidence" value="ECO:0007669"/>
    <property type="project" value="UniProtKB-ARBA"/>
</dbReference>
<dbReference type="Proteomes" id="UP000489600">
    <property type="component" value="Unassembled WGS sequence"/>
</dbReference>
<evidence type="ECO:0000256" key="5">
    <source>
        <dbReference type="ARBA" id="ARBA00022737"/>
    </source>
</evidence>
<keyword evidence="5" id="KW-0677">Repeat</keyword>
<dbReference type="PROSITE" id="PS51295">
    <property type="entry name" value="CRM"/>
    <property type="match status" value="3"/>
</dbReference>
<evidence type="ECO:0000256" key="12">
    <source>
        <dbReference type="SAM" id="MobiDB-lite"/>
    </source>
</evidence>
<keyword evidence="8" id="KW-0508">mRNA splicing</keyword>
<feature type="region of interest" description="Disordered" evidence="12">
    <location>
        <begin position="780"/>
        <end position="818"/>
    </location>
</feature>
<dbReference type="GO" id="GO:1990904">
    <property type="term" value="C:ribonucleoprotein complex"/>
    <property type="evidence" value="ECO:0007669"/>
    <property type="project" value="UniProtKB-KW"/>
</dbReference>
<feature type="compositionally biased region" description="Acidic residues" evidence="12">
    <location>
        <begin position="807"/>
        <end position="818"/>
    </location>
</feature>
<sequence length="818" mass="93227">MALCQFPVNLHTISSSPQFRRLQPLDIYVKSSFFISRLRFHSFNHAIRFNTRELNAIGAAIDIDTHQSKKKKRKPKPGFFEEISDKWSSRIGPKNNNFPWQKQEDQIQQHREEEENPSSGFGLSGKKTDSNVRYSASESSSFPKPSGYMSAPWVNNGSKGVKSPSSSEQDIRNSSFDNGLIVDRYRRDNDYGNRGVDGITREARDSDLDDDNSQRGMIDSGKEKGIWRGKKSNTVVAERIVPEHELIRLRKVALRMIERVKVGSAGITQALVEAIHEKWEVDEVVKLKFTEPCSLNMKRTHEVLEKKTGGLVIWRSGSSLALYRGISYKLKCVQSFIKQNNLDSSPEIRRIVEPRDYTPEDANYPKNVPEEQLSELCELNDLLDELGPRFHDWTGCAPLPVDADLLPPMVLGYRIPFRILSQGVKPSLSDTEMTEMRRLARTSPPHFALGRSRELQGLAVAMVKLWAKSAIAKIAIKRGVENTRNERMAEELKRLTRGVLVSRNKEYIVFYRGNDFMPPAVAEAFTERQKEITEVLQTKEDQVREMASTRVTLTSQVKSPKTQLLAGTLAETIAASSRWAPEASSVDIEELKRESASIKRAALIRDLDLRLLCAKQKLRRAEKALAKVQKDLDPSDLPSDSEIITEEERVLFRKIGLSMDPFLLVGRREVYDGTIENMHLHWKHRELVKVIVRGKSLPQVKHIAISLEAESGGVLVSVDKTMKGYAIILYRGKNYQMPFRLRPSNLLTRKKAFARSIELQRREALKHHVADLEERIELLKTGQDEDRETSKKSDAEEENLYLRVDESDFSSDEDESLE</sequence>
<dbReference type="Pfam" id="PF01985">
    <property type="entry name" value="CRS1_YhbY"/>
    <property type="match status" value="3"/>
</dbReference>
<accession>A0A565BDD0</accession>
<dbReference type="InterPro" id="IPR045278">
    <property type="entry name" value="CRS1/CFM2/CFM3"/>
</dbReference>
<keyword evidence="2" id="KW-0150">Chloroplast</keyword>
<evidence type="ECO:0000256" key="4">
    <source>
        <dbReference type="ARBA" id="ARBA00022664"/>
    </source>
</evidence>
<protein>
    <recommendedName>
        <fullName evidence="13">CRM domain-containing protein</fullName>
    </recommendedName>
</protein>
<organism evidence="14 15">
    <name type="scientific">Arabis nemorensis</name>
    <dbReference type="NCBI Taxonomy" id="586526"/>
    <lineage>
        <taxon>Eukaryota</taxon>
        <taxon>Viridiplantae</taxon>
        <taxon>Streptophyta</taxon>
        <taxon>Embryophyta</taxon>
        <taxon>Tracheophyta</taxon>
        <taxon>Spermatophyta</taxon>
        <taxon>Magnoliopsida</taxon>
        <taxon>eudicotyledons</taxon>
        <taxon>Gunneridae</taxon>
        <taxon>Pentapetalae</taxon>
        <taxon>rosids</taxon>
        <taxon>malvids</taxon>
        <taxon>Brassicales</taxon>
        <taxon>Brassicaceae</taxon>
        <taxon>Arabideae</taxon>
        <taxon>Arabis</taxon>
    </lineage>
</organism>
<feature type="region of interest" description="Disordered" evidence="12">
    <location>
        <begin position="192"/>
        <end position="224"/>
    </location>
</feature>
<evidence type="ECO:0000256" key="10">
    <source>
        <dbReference type="PROSITE-ProRule" id="PRU00626"/>
    </source>
</evidence>
<dbReference type="PANTHER" id="PTHR31846">
    <property type="entry name" value="CRS1 / YHBY (CRM) DOMAIN-CONTAINING PROTEIN"/>
    <property type="match status" value="1"/>
</dbReference>
<evidence type="ECO:0000259" key="13">
    <source>
        <dbReference type="PROSITE" id="PS51295"/>
    </source>
</evidence>
<proteinExistence type="predicted"/>
<feature type="compositionally biased region" description="Low complexity" evidence="12">
    <location>
        <begin position="135"/>
        <end position="146"/>
    </location>
</feature>
<feature type="domain" description="CRM" evidence="13">
    <location>
        <begin position="426"/>
        <end position="523"/>
    </location>
</feature>
<dbReference type="InterPro" id="IPR001890">
    <property type="entry name" value="RNA-binding_CRM"/>
</dbReference>
<dbReference type="AlphaFoldDB" id="A0A565BDD0"/>
<dbReference type="EMBL" id="CABITT030000003">
    <property type="protein sequence ID" value="VVA99682.1"/>
    <property type="molecule type" value="Genomic_DNA"/>
</dbReference>
<keyword evidence="3" id="KW-0934">Plastid</keyword>
<keyword evidence="6 10" id="KW-0694">RNA-binding</keyword>
<feature type="compositionally biased region" description="Basic and acidic residues" evidence="12">
    <location>
        <begin position="102"/>
        <end position="113"/>
    </location>
</feature>